<gene>
    <name evidence="2" type="ORF">G9U52_06735</name>
</gene>
<dbReference type="InterPro" id="IPR036966">
    <property type="entry name" value="CBM3_sf"/>
</dbReference>
<name>A0ABX0J0N0_9BACL</name>
<sequence>MNIKNKGEAPVNMSKLTIRFYYTADGSQP</sequence>
<protein>
    <recommendedName>
        <fullName evidence="1">CBM3 domain-containing protein</fullName>
    </recommendedName>
</protein>
<dbReference type="Gene3D" id="2.60.40.710">
    <property type="entry name" value="Endoglucanase-like"/>
    <property type="match status" value="1"/>
</dbReference>
<reference evidence="2" key="1">
    <citation type="submission" date="2020-03" db="EMBL/GenBank/DDBJ databases">
        <title>Draft sequencing of Paenibacilllus sp. S3N08.</title>
        <authorList>
            <person name="Kim D.-U."/>
        </authorList>
    </citation>
    <scope>NUCLEOTIDE SEQUENCE</scope>
    <source>
        <strain evidence="2">S3N08</strain>
    </source>
</reference>
<dbReference type="RefSeq" id="WP_166147564.1">
    <property type="nucleotide sequence ID" value="NZ_JAAOIW010000002.1"/>
</dbReference>
<comment type="caution">
    <text evidence="2">The sequence shown here is derived from an EMBL/GenBank/DDBJ whole genome shotgun (WGS) entry which is preliminary data.</text>
</comment>
<dbReference type="Proteomes" id="UP001165962">
    <property type="component" value="Unassembled WGS sequence"/>
</dbReference>
<organism evidence="2 3">
    <name type="scientific">Paenibacillus agricola</name>
    <dbReference type="NCBI Taxonomy" id="2716264"/>
    <lineage>
        <taxon>Bacteria</taxon>
        <taxon>Bacillati</taxon>
        <taxon>Bacillota</taxon>
        <taxon>Bacilli</taxon>
        <taxon>Bacillales</taxon>
        <taxon>Paenibacillaceae</taxon>
        <taxon>Paenibacillus</taxon>
    </lineage>
</organism>
<proteinExistence type="predicted"/>
<evidence type="ECO:0000259" key="1">
    <source>
        <dbReference type="Pfam" id="PF00942"/>
    </source>
</evidence>
<accession>A0ABX0J0N0</accession>
<keyword evidence="3" id="KW-1185">Reference proteome</keyword>
<evidence type="ECO:0000313" key="2">
    <source>
        <dbReference type="EMBL" id="NHN29528.1"/>
    </source>
</evidence>
<dbReference type="EMBL" id="JAAOIW010000002">
    <property type="protein sequence ID" value="NHN29528.1"/>
    <property type="molecule type" value="Genomic_DNA"/>
</dbReference>
<dbReference type="Pfam" id="PF00942">
    <property type="entry name" value="CBM_3"/>
    <property type="match status" value="1"/>
</dbReference>
<dbReference type="InterPro" id="IPR008965">
    <property type="entry name" value="CBM2/CBM3_carb-bd_dom_sf"/>
</dbReference>
<dbReference type="SUPFAM" id="SSF49384">
    <property type="entry name" value="Carbohydrate-binding domain"/>
    <property type="match status" value="1"/>
</dbReference>
<dbReference type="InterPro" id="IPR001956">
    <property type="entry name" value="CBM3"/>
</dbReference>
<feature type="domain" description="CBM3" evidence="1">
    <location>
        <begin position="2"/>
        <end position="27"/>
    </location>
</feature>
<evidence type="ECO:0000313" key="3">
    <source>
        <dbReference type="Proteomes" id="UP001165962"/>
    </source>
</evidence>